<evidence type="ECO:0000313" key="2">
    <source>
        <dbReference type="EMBL" id="USS88289.1"/>
    </source>
</evidence>
<sequence length="70" mass="8086">MKKQSRSWKIVSMIELLAYVGLTILIFLRKTDGAGVYQSPTLKVITWGILTAFFFVLLVIQLLWAWLAQR</sequence>
<evidence type="ECO:0000313" key="3">
    <source>
        <dbReference type="Proteomes" id="UP001057025"/>
    </source>
</evidence>
<keyword evidence="3" id="KW-1185">Reference proteome</keyword>
<dbReference type="RefSeq" id="WP_252797575.1">
    <property type="nucleotide sequence ID" value="NZ_CP097118.1"/>
</dbReference>
<reference evidence="2" key="1">
    <citation type="submission" date="2022-05" db="EMBL/GenBank/DDBJ databases">
        <authorList>
            <person name="Oliphant S.A."/>
            <person name="Watson-Haigh N.S."/>
            <person name="Sumby K.M."/>
            <person name="Gardner J.M."/>
            <person name="Jiranek V."/>
        </authorList>
    </citation>
    <scope>NUCLEOTIDE SEQUENCE</scope>
    <source>
        <strain evidence="2">KI11_C11</strain>
    </source>
</reference>
<feature type="transmembrane region" description="Helical" evidence="1">
    <location>
        <begin position="7"/>
        <end position="28"/>
    </location>
</feature>
<proteinExistence type="predicted"/>
<organism evidence="2 3">
    <name type="scientific">Fructilactobacillus hinvesii</name>
    <dbReference type="NCBI Taxonomy" id="2940300"/>
    <lineage>
        <taxon>Bacteria</taxon>
        <taxon>Bacillati</taxon>
        <taxon>Bacillota</taxon>
        <taxon>Bacilli</taxon>
        <taxon>Lactobacillales</taxon>
        <taxon>Lactobacillaceae</taxon>
        <taxon>Fructilactobacillus</taxon>
    </lineage>
</organism>
<dbReference type="Proteomes" id="UP001057025">
    <property type="component" value="Chromosome"/>
</dbReference>
<gene>
    <name evidence="2" type="ORF">M3M39_02080</name>
</gene>
<keyword evidence="1" id="KW-1133">Transmembrane helix</keyword>
<dbReference type="EMBL" id="CP097118">
    <property type="protein sequence ID" value="USS88289.1"/>
    <property type="molecule type" value="Genomic_DNA"/>
</dbReference>
<dbReference type="Pfam" id="PF13061">
    <property type="entry name" value="DUF3923"/>
    <property type="match status" value="1"/>
</dbReference>
<dbReference type="InterPro" id="IPR025037">
    <property type="entry name" value="DUF3923"/>
</dbReference>
<protein>
    <submittedName>
        <fullName evidence="2">DUF3923 family protein</fullName>
    </submittedName>
</protein>
<accession>A0ABY5BTX8</accession>
<name>A0ABY5BTX8_9LACO</name>
<feature type="transmembrane region" description="Helical" evidence="1">
    <location>
        <begin position="44"/>
        <end position="67"/>
    </location>
</feature>
<evidence type="ECO:0000256" key="1">
    <source>
        <dbReference type="SAM" id="Phobius"/>
    </source>
</evidence>
<keyword evidence="1" id="KW-0812">Transmembrane</keyword>
<keyword evidence="1" id="KW-0472">Membrane</keyword>